<keyword evidence="1" id="KW-0812">Transmembrane</keyword>
<proteinExistence type="predicted"/>
<evidence type="ECO:0000256" key="1">
    <source>
        <dbReference type="SAM" id="Phobius"/>
    </source>
</evidence>
<evidence type="ECO:0000256" key="2">
    <source>
        <dbReference type="SAM" id="SignalP"/>
    </source>
</evidence>
<keyword evidence="2" id="KW-0732">Signal</keyword>
<evidence type="ECO:0000313" key="4">
    <source>
        <dbReference type="Proteomes" id="UP001500466"/>
    </source>
</evidence>
<organism evidence="3 4">
    <name type="scientific">Yinghuangia aomiensis</name>
    <dbReference type="NCBI Taxonomy" id="676205"/>
    <lineage>
        <taxon>Bacteria</taxon>
        <taxon>Bacillati</taxon>
        <taxon>Actinomycetota</taxon>
        <taxon>Actinomycetes</taxon>
        <taxon>Kitasatosporales</taxon>
        <taxon>Streptomycetaceae</taxon>
        <taxon>Yinghuangia</taxon>
    </lineage>
</organism>
<keyword evidence="1" id="KW-1133">Transmembrane helix</keyword>
<keyword evidence="4" id="KW-1185">Reference proteome</keyword>
<dbReference type="Proteomes" id="UP001500466">
    <property type="component" value="Unassembled WGS sequence"/>
</dbReference>
<comment type="caution">
    <text evidence="3">The sequence shown here is derived from an EMBL/GenBank/DDBJ whole genome shotgun (WGS) entry which is preliminary data.</text>
</comment>
<reference evidence="4" key="1">
    <citation type="journal article" date="2019" name="Int. J. Syst. Evol. Microbiol.">
        <title>The Global Catalogue of Microorganisms (GCM) 10K type strain sequencing project: providing services to taxonomists for standard genome sequencing and annotation.</title>
        <authorList>
            <consortium name="The Broad Institute Genomics Platform"/>
            <consortium name="The Broad Institute Genome Sequencing Center for Infectious Disease"/>
            <person name="Wu L."/>
            <person name="Ma J."/>
        </authorList>
    </citation>
    <scope>NUCLEOTIDE SEQUENCE [LARGE SCALE GENOMIC DNA]</scope>
    <source>
        <strain evidence="4">JCM 17986</strain>
    </source>
</reference>
<protein>
    <recommendedName>
        <fullName evidence="5">TPM domain-containing protein</fullName>
    </recommendedName>
</protein>
<dbReference type="RefSeq" id="WP_345680267.1">
    <property type="nucleotide sequence ID" value="NZ_BAABHS010000044.1"/>
</dbReference>
<evidence type="ECO:0000313" key="3">
    <source>
        <dbReference type="EMBL" id="GAA4991496.1"/>
    </source>
</evidence>
<dbReference type="EMBL" id="BAABHS010000044">
    <property type="protein sequence ID" value="GAA4991496.1"/>
    <property type="molecule type" value="Genomic_DNA"/>
</dbReference>
<accession>A0ABP9I9R1</accession>
<feature type="transmembrane region" description="Helical" evidence="1">
    <location>
        <begin position="190"/>
        <end position="210"/>
    </location>
</feature>
<feature type="signal peptide" evidence="2">
    <location>
        <begin position="1"/>
        <end position="37"/>
    </location>
</feature>
<feature type="chain" id="PRO_5045903546" description="TPM domain-containing protein" evidence="2">
    <location>
        <begin position="38"/>
        <end position="457"/>
    </location>
</feature>
<sequence length="457" mass="46642">MTKSAFRPFVPPARSVFVLVLLLALAMLPLSAGRAQAAAGVSEIAASLRADPVYADPAASDVLPATTANALRATIHDSGKPVFVVAVPADSPLASSSRADVLSALRQQVGHPGVYAVAVGRVFDAASDASVLTHERLATLKSDALAAHQGDGPGLFTQFVDGAVHDANAHGASGSAGSTGTASSNRHGSAVALAVFGLVVLGGVGGALWLRRRGRQRRTEREQAELAQVRPTVDEDITAYGELLDRTAFDPAAADADDAMRDDWTQALDAYDRAKTAMRNARRPDDVRAVGEALDAGRFALATLAARRAGEPLPQRRPPCFFDPRHGASVRDTAWTPSGGTPRTVPVCAADAARLDDGLEPEGRQVETPSGRRPYWEAGPAYAPWAMGWYGGGLLPGLLIGTMLGSATAPAAYAGPDGGDTYGGWGDGGAGGMGGFGGWGGDGGGGWGGGDGGGGGF</sequence>
<evidence type="ECO:0008006" key="5">
    <source>
        <dbReference type="Google" id="ProtNLM"/>
    </source>
</evidence>
<name>A0ABP9I9R1_9ACTN</name>
<keyword evidence="1" id="KW-0472">Membrane</keyword>
<gene>
    <name evidence="3" type="ORF">GCM10023205_74480</name>
</gene>